<dbReference type="AlphaFoldDB" id="A0AAX3P2W1"/>
<evidence type="ECO:0000313" key="1">
    <source>
        <dbReference type="EMBL" id="WEE25249.1"/>
    </source>
</evidence>
<accession>A0AAX3P2W1</accession>
<proteinExistence type="predicted"/>
<dbReference type="EMBL" id="CP118942">
    <property type="protein sequence ID" value="WEE25249.1"/>
    <property type="molecule type" value="Genomic_DNA"/>
</dbReference>
<dbReference type="Proteomes" id="UP001214666">
    <property type="component" value="Chromosome"/>
</dbReference>
<name>A0AAX3P2W1_AERHY</name>
<protein>
    <submittedName>
        <fullName evidence="1">Uncharacterized protein</fullName>
    </submittedName>
</protein>
<evidence type="ECO:0000313" key="2">
    <source>
        <dbReference type="Proteomes" id="UP001214666"/>
    </source>
</evidence>
<organism evidence="1 2">
    <name type="scientific">Aeromonas hydrophila</name>
    <dbReference type="NCBI Taxonomy" id="644"/>
    <lineage>
        <taxon>Bacteria</taxon>
        <taxon>Pseudomonadati</taxon>
        <taxon>Pseudomonadota</taxon>
        <taxon>Gammaproteobacteria</taxon>
        <taxon>Aeromonadales</taxon>
        <taxon>Aeromonadaceae</taxon>
        <taxon>Aeromonas</taxon>
    </lineage>
</organism>
<sequence length="100" mass="10971">MKIKLSPIRSDEQQLEAVVNGDVISVNNHIFDFSTLTDGKSIDTKQPFFIGPVSRIGGEIHLMLMLSHGNNAPHETRFPDAFTNPITIVNGAVPLPPYDS</sequence>
<gene>
    <name evidence="1" type="ORF">PY771_16515</name>
</gene>
<dbReference type="RefSeq" id="WP_244775738.1">
    <property type="nucleotide sequence ID" value="NZ_CP118942.1"/>
</dbReference>
<reference evidence="1" key="1">
    <citation type="submission" date="2023-02" db="EMBL/GenBank/DDBJ databases">
        <title>The sequence of Aeromonas hydrophila K533.</title>
        <authorList>
            <person name="Luo X."/>
        </authorList>
    </citation>
    <scope>NUCLEOTIDE SEQUENCE</scope>
    <source>
        <strain evidence="1">K533</strain>
    </source>
</reference>